<dbReference type="InterPro" id="IPR003593">
    <property type="entry name" value="AAA+_ATPase"/>
</dbReference>
<dbReference type="GO" id="GO:0005524">
    <property type="term" value="F:ATP binding"/>
    <property type="evidence" value="ECO:0007669"/>
    <property type="project" value="UniProtKB-KW"/>
</dbReference>
<keyword evidence="1" id="KW-0547">Nucleotide-binding</keyword>
<dbReference type="NCBIfam" id="NF000355">
    <property type="entry name" value="ribo_prot_ABC_F"/>
    <property type="match status" value="1"/>
</dbReference>
<dbReference type="GO" id="GO:0016887">
    <property type="term" value="F:ATP hydrolysis activity"/>
    <property type="evidence" value="ECO:0007669"/>
    <property type="project" value="InterPro"/>
</dbReference>
<accession>A0A5R8P4P5</accession>
<dbReference type="EMBL" id="VBUU01000053">
    <property type="protein sequence ID" value="TLF93192.1"/>
    <property type="molecule type" value="Genomic_DNA"/>
</dbReference>
<organism evidence="5 6">
    <name type="scientific">Nocardia cyriacigeorgica</name>
    <dbReference type="NCBI Taxonomy" id="135487"/>
    <lineage>
        <taxon>Bacteria</taxon>
        <taxon>Bacillati</taxon>
        <taxon>Actinomycetota</taxon>
        <taxon>Actinomycetes</taxon>
        <taxon>Mycobacteriales</taxon>
        <taxon>Nocardiaceae</taxon>
        <taxon>Nocardia</taxon>
    </lineage>
</organism>
<dbReference type="CDD" id="cd03221">
    <property type="entry name" value="ABCF_EF-3"/>
    <property type="match status" value="2"/>
</dbReference>
<dbReference type="Gene3D" id="3.40.50.300">
    <property type="entry name" value="P-loop containing nucleotide triphosphate hydrolases"/>
    <property type="match status" value="2"/>
</dbReference>
<protein>
    <submittedName>
        <fullName evidence="5">ABC-F family ATP-binding cassette domain-containing protein</fullName>
    </submittedName>
</protein>
<dbReference type="InterPro" id="IPR017871">
    <property type="entry name" value="ABC_transporter-like_CS"/>
</dbReference>
<dbReference type="InterPro" id="IPR051309">
    <property type="entry name" value="ABCF_ATPase"/>
</dbReference>
<feature type="domain" description="ABC transporter" evidence="4">
    <location>
        <begin position="350"/>
        <end position="539"/>
    </location>
</feature>
<feature type="domain" description="ABC transporter" evidence="4">
    <location>
        <begin position="11"/>
        <end position="262"/>
    </location>
</feature>
<comment type="caution">
    <text evidence="5">The sequence shown here is derived from an EMBL/GenBank/DDBJ whole genome shotgun (WGS) entry which is preliminary data.</text>
</comment>
<evidence type="ECO:0000256" key="1">
    <source>
        <dbReference type="ARBA" id="ARBA00022741"/>
    </source>
</evidence>
<dbReference type="SMART" id="SM00382">
    <property type="entry name" value="AAA"/>
    <property type="match status" value="2"/>
</dbReference>
<proteinExistence type="predicted"/>
<evidence type="ECO:0000313" key="6">
    <source>
        <dbReference type="Proteomes" id="UP000308349"/>
    </source>
</evidence>
<dbReference type="InterPro" id="IPR027417">
    <property type="entry name" value="P-loop_NTPase"/>
</dbReference>
<sequence length="541" mass="58935">MLRSVCMPTQITALAVTKSFHGRVVLDEISCSLGAGERTGIIGENGSGKSTLLRLFAGVERPDRGEIVVRSEGGVGYLAQDEHLPPHLTVQQVVDRAMSELREIERRMRALEAAMADGVDAAMTEYGELMTVFELRGGYDADARLEQALHGLGLGLVPRSRTVGGLSGGEQVRLRLAAVLAAAPEVLLLDEPTNHLDGEALTWLEDHLRTRRGTTVTVSHDRVFLDRVATSLLEVDADRRRVVRHGNGYRGFLAEKAAARQRWEQSYAQWQTDIARQRETVATTARQVAPGRAMRDNNKMAYDRAGGRVQQSLASRVRNAEERLRRLLDDPVPRPPQPLRFTPSLRGGRVRGAVLEAADVMVEGRLARTGLSVAAGDRLLITGPNGAGKSTLLRVLAGELTPDAGTLVRRGRIGYLAQQPPAARPGETLLAAFARGRGEPDRQAEKLLSLGLFDRAQLTARVAELSTGQRQRLALARLVSEPTDALLLDEPTNHLSPGLVEELEAALADYPGALVIVSHDRRLRQRWRGERLEVGAVPAAV</sequence>
<dbReference type="PROSITE" id="PS50893">
    <property type="entry name" value="ABC_TRANSPORTER_2"/>
    <property type="match status" value="2"/>
</dbReference>
<dbReference type="PROSITE" id="PS00211">
    <property type="entry name" value="ABC_TRANSPORTER_1"/>
    <property type="match status" value="1"/>
</dbReference>
<dbReference type="FunFam" id="3.40.50.300:FF:000011">
    <property type="entry name" value="Putative ABC transporter ATP-binding component"/>
    <property type="match status" value="1"/>
</dbReference>
<dbReference type="InterPro" id="IPR003439">
    <property type="entry name" value="ABC_transporter-like_ATP-bd"/>
</dbReference>
<dbReference type="Proteomes" id="UP000308349">
    <property type="component" value="Unassembled WGS sequence"/>
</dbReference>
<evidence type="ECO:0000256" key="3">
    <source>
        <dbReference type="SAM" id="Coils"/>
    </source>
</evidence>
<keyword evidence="2 5" id="KW-0067">ATP-binding</keyword>
<evidence type="ECO:0000259" key="4">
    <source>
        <dbReference type="PROSITE" id="PS50893"/>
    </source>
</evidence>
<dbReference type="AlphaFoldDB" id="A0A5R8P4P5"/>
<dbReference type="Pfam" id="PF00005">
    <property type="entry name" value="ABC_tran"/>
    <property type="match status" value="2"/>
</dbReference>
<keyword evidence="3" id="KW-0175">Coiled coil</keyword>
<dbReference type="OrthoDB" id="3239744at2"/>
<name>A0A5R8P4P5_9NOCA</name>
<gene>
    <name evidence="5" type="ORF">FEK35_29980</name>
</gene>
<dbReference type="PANTHER" id="PTHR42855">
    <property type="entry name" value="ABC TRANSPORTER ATP-BINDING SUBUNIT"/>
    <property type="match status" value="1"/>
</dbReference>
<evidence type="ECO:0000256" key="2">
    <source>
        <dbReference type="ARBA" id="ARBA00022840"/>
    </source>
</evidence>
<feature type="coiled-coil region" evidence="3">
    <location>
        <begin position="94"/>
        <end position="121"/>
    </location>
</feature>
<reference evidence="5 6" key="1">
    <citation type="submission" date="2019-05" db="EMBL/GenBank/DDBJ databases">
        <title>Genomes sequences of two Nocardia cyriacigeorgica environmental isolates, type strains Nocardia asteroides ATCC 19247 and Nocardia cyriacigeorgica DSM 44484.</title>
        <authorList>
            <person name="Vautrin F."/>
            <person name="Bergeron E."/>
            <person name="Dubost A."/>
            <person name="Abrouk D."/>
            <person name="Rodriguez Nava V."/>
            <person name="Pujic P."/>
        </authorList>
    </citation>
    <scope>NUCLEOTIDE SEQUENCE [LARGE SCALE GENOMIC DNA]</scope>
    <source>
        <strain evidence="5 6">EML 1456</strain>
    </source>
</reference>
<dbReference type="SUPFAM" id="SSF52540">
    <property type="entry name" value="P-loop containing nucleoside triphosphate hydrolases"/>
    <property type="match status" value="2"/>
</dbReference>
<evidence type="ECO:0000313" key="5">
    <source>
        <dbReference type="EMBL" id="TLF93192.1"/>
    </source>
</evidence>
<dbReference type="PANTHER" id="PTHR42855:SF2">
    <property type="entry name" value="DRUG RESISTANCE ABC TRANSPORTER,ATP-BINDING PROTEIN"/>
    <property type="match status" value="1"/>
</dbReference>